<reference evidence="3 4" key="1">
    <citation type="submission" date="2022-12" db="EMBL/GenBank/DDBJ databases">
        <authorList>
            <person name="Mo P."/>
        </authorList>
    </citation>
    <scope>NUCLEOTIDE SEQUENCE [LARGE SCALE GENOMIC DNA]</scope>
    <source>
        <strain evidence="3 4">HUAS 2-6</strain>
    </source>
</reference>
<evidence type="ECO:0000313" key="4">
    <source>
        <dbReference type="Proteomes" id="UP001212326"/>
    </source>
</evidence>
<feature type="region of interest" description="Disordered" evidence="1">
    <location>
        <begin position="72"/>
        <end position="116"/>
    </location>
</feature>
<evidence type="ECO:0008006" key="5">
    <source>
        <dbReference type="Google" id="ProtNLM"/>
    </source>
</evidence>
<keyword evidence="2" id="KW-0812">Transmembrane</keyword>
<feature type="compositionally biased region" description="Polar residues" evidence="1">
    <location>
        <begin position="106"/>
        <end position="116"/>
    </location>
</feature>
<evidence type="ECO:0000256" key="2">
    <source>
        <dbReference type="SAM" id="Phobius"/>
    </source>
</evidence>
<proteinExistence type="predicted"/>
<gene>
    <name evidence="3" type="ORF">O1G22_17985</name>
</gene>
<name>A0ABY7P242_9ACTN</name>
<protein>
    <recommendedName>
        <fullName evidence="5">Cation/H+ exchanger domain-containing protein</fullName>
    </recommendedName>
</protein>
<evidence type="ECO:0000256" key="1">
    <source>
        <dbReference type="SAM" id="MobiDB-lite"/>
    </source>
</evidence>
<keyword evidence="4" id="KW-1185">Reference proteome</keyword>
<accession>A0ABY7P242</accession>
<dbReference type="RefSeq" id="WP_270082273.1">
    <property type="nucleotide sequence ID" value="NZ_CP115300.1"/>
</dbReference>
<feature type="compositionally biased region" description="Polar residues" evidence="1">
    <location>
        <begin position="84"/>
        <end position="97"/>
    </location>
</feature>
<evidence type="ECO:0000313" key="3">
    <source>
        <dbReference type="EMBL" id="WBO64591.1"/>
    </source>
</evidence>
<sequence length="116" mass="11536">MVSGLAGFRGAVSLAAALSGPQTLDSGEPFPDRGFIVFVTSGVILVTLMAQGLLLPAAARWAKLPPALPQLSASLEAGGPTAPPSSASVTNAGSTTPYCPVCRPPSATTRSACPES</sequence>
<organism evidence="3 4">
    <name type="scientific">Streptomyces camelliae</name>
    <dbReference type="NCBI Taxonomy" id="3004093"/>
    <lineage>
        <taxon>Bacteria</taxon>
        <taxon>Bacillati</taxon>
        <taxon>Actinomycetota</taxon>
        <taxon>Actinomycetes</taxon>
        <taxon>Kitasatosporales</taxon>
        <taxon>Streptomycetaceae</taxon>
        <taxon>Streptomyces</taxon>
    </lineage>
</organism>
<feature type="transmembrane region" description="Helical" evidence="2">
    <location>
        <begin position="35"/>
        <end position="55"/>
    </location>
</feature>
<dbReference type="EMBL" id="CP115300">
    <property type="protein sequence ID" value="WBO64591.1"/>
    <property type="molecule type" value="Genomic_DNA"/>
</dbReference>
<dbReference type="Proteomes" id="UP001212326">
    <property type="component" value="Chromosome"/>
</dbReference>
<keyword evidence="2" id="KW-1133">Transmembrane helix</keyword>
<keyword evidence="2" id="KW-0472">Membrane</keyword>